<feature type="compositionally biased region" description="Polar residues" evidence="1">
    <location>
        <begin position="284"/>
        <end position="301"/>
    </location>
</feature>
<protein>
    <submittedName>
        <fullName evidence="2">Uncharacterized protein</fullName>
    </submittedName>
</protein>
<dbReference type="InterPro" id="IPR011990">
    <property type="entry name" value="TPR-like_helical_dom_sf"/>
</dbReference>
<keyword evidence="3" id="KW-1185">Reference proteome</keyword>
<reference evidence="2 3" key="1">
    <citation type="submission" date="2024-11" db="EMBL/GenBank/DDBJ databases">
        <title>Adaptive evolution of stress response genes in parasites aligns with host niche diversity.</title>
        <authorList>
            <person name="Hahn C."/>
            <person name="Resl P."/>
        </authorList>
    </citation>
    <scope>NUCLEOTIDE SEQUENCE [LARGE SCALE GENOMIC DNA]</scope>
    <source>
        <strain evidence="2">EGGRZ-B1_66</strain>
        <tissue evidence="2">Body</tissue>
    </source>
</reference>
<gene>
    <name evidence="2" type="ORF">Ciccas_005179</name>
</gene>
<feature type="region of interest" description="Disordered" evidence="1">
    <location>
        <begin position="1"/>
        <end position="25"/>
    </location>
</feature>
<accession>A0ABD2Q9C9</accession>
<proteinExistence type="predicted"/>
<sequence>MFFRPINKSKHHKKSTENSKTTTKAFEDDTSSKSFALDSLLHDDSSCHSTTNTLAFEIDKNDPSMCISLIRLSISQTDYDYAFDVLDHLLSIRPRHPIARSIAIKLSLACNSFEDCLAHCVQLLDQYPGDCLAIYGIQKVLSIDSYLKVLVENLIEQKLEKLSWEALSLAYLEVYATYQKDNTFFLHNFLNVSSILPQTEESAQTLPLTERPSPEPSEDEIPMEQSVPNESQDMVKAQTTMECESSLIESEEVRRSNRLRTNLDWSLDYTTMVKGLNLKTTPGSGRKTFLTNDESTGAQEESASRQKALKSLVSCVGNLISPRIRELSSSALRDVRIFNSCRDFSSSESGHNALADSFLNSEESSSLLSIDRGPRLPPKVCYNEWCNQQQIRSKDAFSEKTVRSFLELMGRDSDNLPTIIIFGAALMMQLAHLELSSHWTNPLRCAFLHLYDRFHCIIEPLNKANLLLPVFTSLILPEQYSRFLARFVPSPLLFHFY</sequence>
<dbReference type="SUPFAM" id="SSF48452">
    <property type="entry name" value="TPR-like"/>
    <property type="match status" value="1"/>
</dbReference>
<dbReference type="EMBL" id="JBJKFK010000587">
    <property type="protein sequence ID" value="KAL3316169.1"/>
    <property type="molecule type" value="Genomic_DNA"/>
</dbReference>
<organism evidence="2 3">
    <name type="scientific">Cichlidogyrus casuarinus</name>
    <dbReference type="NCBI Taxonomy" id="1844966"/>
    <lineage>
        <taxon>Eukaryota</taxon>
        <taxon>Metazoa</taxon>
        <taxon>Spiralia</taxon>
        <taxon>Lophotrochozoa</taxon>
        <taxon>Platyhelminthes</taxon>
        <taxon>Monogenea</taxon>
        <taxon>Monopisthocotylea</taxon>
        <taxon>Dactylogyridea</taxon>
        <taxon>Ancyrocephalidae</taxon>
        <taxon>Cichlidogyrus</taxon>
    </lineage>
</organism>
<comment type="caution">
    <text evidence="2">The sequence shown here is derived from an EMBL/GenBank/DDBJ whole genome shotgun (WGS) entry which is preliminary data.</text>
</comment>
<evidence type="ECO:0000313" key="3">
    <source>
        <dbReference type="Proteomes" id="UP001626550"/>
    </source>
</evidence>
<evidence type="ECO:0000313" key="2">
    <source>
        <dbReference type="EMBL" id="KAL3316169.1"/>
    </source>
</evidence>
<evidence type="ECO:0000256" key="1">
    <source>
        <dbReference type="SAM" id="MobiDB-lite"/>
    </source>
</evidence>
<feature type="region of interest" description="Disordered" evidence="1">
    <location>
        <begin position="201"/>
        <end position="230"/>
    </location>
</feature>
<dbReference type="AlphaFoldDB" id="A0ABD2Q9C9"/>
<dbReference type="Proteomes" id="UP001626550">
    <property type="component" value="Unassembled WGS sequence"/>
</dbReference>
<name>A0ABD2Q9C9_9PLAT</name>
<feature type="region of interest" description="Disordered" evidence="1">
    <location>
        <begin position="284"/>
        <end position="303"/>
    </location>
</feature>